<organism evidence="2 3">
    <name type="scientific">Devosia equisanguinis</name>
    <dbReference type="NCBI Taxonomy" id="2490941"/>
    <lineage>
        <taxon>Bacteria</taxon>
        <taxon>Pseudomonadati</taxon>
        <taxon>Pseudomonadota</taxon>
        <taxon>Alphaproteobacteria</taxon>
        <taxon>Hyphomicrobiales</taxon>
        <taxon>Devosiaceae</taxon>
        <taxon>Devosia</taxon>
    </lineage>
</organism>
<dbReference type="CDD" id="cd24073">
    <property type="entry name" value="ASKHA_ATPase_ROK_CYANR"/>
    <property type="match status" value="1"/>
</dbReference>
<dbReference type="SUPFAM" id="SSF53067">
    <property type="entry name" value="Actin-like ATPase domain"/>
    <property type="match status" value="1"/>
</dbReference>
<dbReference type="InterPro" id="IPR043129">
    <property type="entry name" value="ATPase_NBD"/>
</dbReference>
<dbReference type="PROSITE" id="PS01125">
    <property type="entry name" value="ROK"/>
    <property type="match status" value="1"/>
</dbReference>
<gene>
    <name evidence="2" type="primary">nagC_2</name>
    <name evidence="2" type="ORF">DEVEQU_00630</name>
</gene>
<dbReference type="Gene3D" id="1.10.10.10">
    <property type="entry name" value="Winged helix-like DNA-binding domain superfamily/Winged helix DNA-binding domain"/>
    <property type="match status" value="1"/>
</dbReference>
<proteinExistence type="inferred from homology"/>
<sequence length="388" mass="40724">MKIDQGTARALNRRLILNLLRERGALSRAEIAAAVGLSGATVTFAVGDLIEEGLLVEGPPSKGATGRRPIPVEINYSGLLAVGLKVMVGSVECVLTDLSTTPLLTRTFSLPDQAPETVADICARAVQALLAEGGSEASRLIGIGIAVPGSVQDGICRESHRFGWRNVPIASMLAERVHVPVWAEDDTNAFALAQQLFRLGLHHKTVGALAIVAGIGCAVIIEGAVHHGFTGSAGKIGHTNHDPSGLTCECGRRGCLQAHFAEPAIVARWQKASGQSPGVTRFDMVAAAQAGDTLAKDILAEAGRGIGRVLAVYCHVIDPEIIVVGGEAVAFGDFLFDPMRQALAEGMLWTPPPIMPDWVDNSWAQGAAALATRQIFDFAAQDGATKLE</sequence>
<dbReference type="Proteomes" id="UP000268844">
    <property type="component" value="Unassembled WGS sequence"/>
</dbReference>
<dbReference type="PANTHER" id="PTHR18964">
    <property type="entry name" value="ROK (REPRESSOR, ORF, KINASE) FAMILY"/>
    <property type="match status" value="1"/>
</dbReference>
<dbReference type="AlphaFoldDB" id="A0A447I7P0"/>
<dbReference type="InterPro" id="IPR036390">
    <property type="entry name" value="WH_DNA-bd_sf"/>
</dbReference>
<accession>A0A447I7P0</accession>
<evidence type="ECO:0000313" key="3">
    <source>
        <dbReference type="Proteomes" id="UP000268844"/>
    </source>
</evidence>
<dbReference type="Pfam" id="PF00480">
    <property type="entry name" value="ROK"/>
    <property type="match status" value="1"/>
</dbReference>
<dbReference type="InterPro" id="IPR036388">
    <property type="entry name" value="WH-like_DNA-bd_sf"/>
</dbReference>
<dbReference type="EMBL" id="UZWD01000009">
    <property type="protein sequence ID" value="VDS03507.1"/>
    <property type="molecule type" value="Genomic_DNA"/>
</dbReference>
<dbReference type="Pfam" id="PF13412">
    <property type="entry name" value="HTH_24"/>
    <property type="match status" value="1"/>
</dbReference>
<keyword evidence="3" id="KW-1185">Reference proteome</keyword>
<reference evidence="2 3" key="1">
    <citation type="submission" date="2018-12" db="EMBL/GenBank/DDBJ databases">
        <authorList>
            <person name="Criscuolo A."/>
        </authorList>
    </citation>
    <scope>NUCLEOTIDE SEQUENCE [LARGE SCALE GENOMIC DNA]</scope>
    <source>
        <strain evidence="2">ACIP1116281</strain>
    </source>
</reference>
<dbReference type="SUPFAM" id="SSF46785">
    <property type="entry name" value="Winged helix' DNA-binding domain"/>
    <property type="match status" value="1"/>
</dbReference>
<evidence type="ECO:0000313" key="2">
    <source>
        <dbReference type="EMBL" id="VDS03507.1"/>
    </source>
</evidence>
<evidence type="ECO:0000256" key="1">
    <source>
        <dbReference type="ARBA" id="ARBA00006479"/>
    </source>
</evidence>
<dbReference type="InterPro" id="IPR049874">
    <property type="entry name" value="ROK_cs"/>
</dbReference>
<dbReference type="InterPro" id="IPR000600">
    <property type="entry name" value="ROK"/>
</dbReference>
<name>A0A447I7P0_9HYPH</name>
<dbReference type="Gene3D" id="3.30.420.40">
    <property type="match status" value="2"/>
</dbReference>
<dbReference type="PANTHER" id="PTHR18964:SF149">
    <property type="entry name" value="BIFUNCTIONAL UDP-N-ACETYLGLUCOSAMINE 2-EPIMERASE_N-ACETYLMANNOSAMINE KINASE"/>
    <property type="match status" value="1"/>
</dbReference>
<comment type="similarity">
    <text evidence="1">Belongs to the ROK (NagC/XylR) family.</text>
</comment>
<protein>
    <submittedName>
        <fullName evidence="2">N-acetylglucosamine repressor</fullName>
    </submittedName>
</protein>